<name>A0ABV3QQZ6_9GAMM</name>
<dbReference type="CDD" id="cd11579">
    <property type="entry name" value="Glyco_tran_WbsX"/>
    <property type="match status" value="1"/>
</dbReference>
<dbReference type="Proteomes" id="UP001556170">
    <property type="component" value="Unassembled WGS sequence"/>
</dbReference>
<sequence>MFARDFAKRCLFVVLRAGFRFIPMPTATRDRLRQRFLERHAGLMPSGPRGQASANRSARRPLLHAGGRAIGYREPHSAPLPDPLPATLVAFYLPQFHPIPENDHWWGDGFTEWRNVTRALPQFEGHAQPRLPGALGFYDLRLPDAMRQQMALAREHGIGAFCSYFYWFGGKTLLEQPLQQWLVDTSLDLPLCLCWANENWSRRWDGRGDQVLIAQQHSPEDDLAFISHIAPYLRDTRYLRTGGKPLLLVYRPGLLPDPAATAATWRRWCATNGLGEIHLAYVQSFDNIDPRSIGFDSAVAFPPNNTSLQPITARQRLINPEFRGDVLDWRELASEALTRADPDYPLHPCVNPGWDNEPRRSGAGRVFVHASPRGYCGWLRHAIAAARRREPGNTSPLVFINAWNEWAEGAVLEPDMRLGHAWLHATRAALSTPTLASTRPCAVIHAWYPEVLGELLDALRASTLDWRLVVTTAPECAAAVRSVLDSSGLAHELVVIENRGRDILPFLHVADHLLDEGVDAVLKLHTKRSTHRADGKDWRQELVTRLLAPERAPRLAAAFDTDPSLGMIAAEGHIQPLGHYLGANRETLDYLAVRIGMDAPCDSDEFVAGSMLWVRLAALRPLLDAQLEIQAFESEHGQIDGTLAHAVERLFASTARHAGFHVADAATLCGEPQVRRDYPYAKRDLPRV</sequence>
<gene>
    <name evidence="1" type="ORF">ABQJ56_12420</name>
</gene>
<evidence type="ECO:0000313" key="1">
    <source>
        <dbReference type="EMBL" id="MEW9625027.1"/>
    </source>
</evidence>
<dbReference type="InterPro" id="IPR032719">
    <property type="entry name" value="WbsX"/>
</dbReference>
<evidence type="ECO:0000313" key="2">
    <source>
        <dbReference type="Proteomes" id="UP001556170"/>
    </source>
</evidence>
<dbReference type="PANTHER" id="PTHR41244">
    <property type="entry name" value="RHAMNAN SYNTHESIS F"/>
    <property type="match status" value="1"/>
</dbReference>
<reference evidence="1 2" key="1">
    <citation type="submission" date="2024-06" db="EMBL/GenBank/DDBJ databases">
        <authorList>
            <person name="Woo H."/>
        </authorList>
    </citation>
    <scope>NUCLEOTIDE SEQUENCE [LARGE SCALE GENOMIC DNA]</scope>
    <source>
        <strain evidence="1 2">S2-g</strain>
    </source>
</reference>
<dbReference type="Pfam" id="PF14307">
    <property type="entry name" value="Glyco_tran_WbsX"/>
    <property type="match status" value="1"/>
</dbReference>
<dbReference type="Pfam" id="PF05045">
    <property type="entry name" value="RgpF"/>
    <property type="match status" value="1"/>
</dbReference>
<dbReference type="RefSeq" id="WP_367845319.1">
    <property type="nucleotide sequence ID" value="NZ_JBFOHL010000010.1"/>
</dbReference>
<dbReference type="PANTHER" id="PTHR41244:SF1">
    <property type="entry name" value="GLYCOSYLTRANSFERASE"/>
    <property type="match status" value="1"/>
</dbReference>
<comment type="caution">
    <text evidence="1">The sequence shown here is derived from an EMBL/GenBank/DDBJ whole genome shotgun (WGS) entry which is preliminary data.</text>
</comment>
<proteinExistence type="predicted"/>
<protein>
    <submittedName>
        <fullName evidence="1">Glycoside hydrolase family 99-like domain-containing protein</fullName>
    </submittedName>
</protein>
<organism evidence="1 2">
    <name type="scientific">Rhodanobacter geophilus</name>
    <dbReference type="NCBI Taxonomy" id="3162488"/>
    <lineage>
        <taxon>Bacteria</taxon>
        <taxon>Pseudomonadati</taxon>
        <taxon>Pseudomonadota</taxon>
        <taxon>Gammaproteobacteria</taxon>
        <taxon>Lysobacterales</taxon>
        <taxon>Rhodanobacteraceae</taxon>
        <taxon>Rhodanobacter</taxon>
    </lineage>
</organism>
<dbReference type="Gene3D" id="3.20.20.80">
    <property type="entry name" value="Glycosidases"/>
    <property type="match status" value="1"/>
</dbReference>
<dbReference type="InterPro" id="IPR007739">
    <property type="entry name" value="RgpF"/>
</dbReference>
<accession>A0ABV3QQZ6</accession>
<dbReference type="EMBL" id="JBFOHL010000010">
    <property type="protein sequence ID" value="MEW9625027.1"/>
    <property type="molecule type" value="Genomic_DNA"/>
</dbReference>
<keyword evidence="2" id="KW-1185">Reference proteome</keyword>